<feature type="domain" description="GFO/IDH/MocA-like oxidoreductase" evidence="4">
    <location>
        <begin position="139"/>
        <end position="252"/>
    </location>
</feature>
<dbReference type="SUPFAM" id="SSF55347">
    <property type="entry name" value="Glyceraldehyde-3-phosphate dehydrogenase-like, C-terminal domain"/>
    <property type="match status" value="1"/>
</dbReference>
<gene>
    <name evidence="5" type="ORF">METZ01_LOCUS184265</name>
</gene>
<dbReference type="Pfam" id="PF01408">
    <property type="entry name" value="GFO_IDH_MocA"/>
    <property type="match status" value="1"/>
</dbReference>
<proteinExistence type="predicted"/>
<dbReference type="EMBL" id="UINC01036835">
    <property type="protein sequence ID" value="SVB31411.1"/>
    <property type="molecule type" value="Genomic_DNA"/>
</dbReference>
<dbReference type="SUPFAM" id="SSF51735">
    <property type="entry name" value="NAD(P)-binding Rossmann-fold domains"/>
    <property type="match status" value="1"/>
</dbReference>
<feature type="region of interest" description="Disordered" evidence="2">
    <location>
        <begin position="369"/>
        <end position="390"/>
    </location>
</feature>
<dbReference type="AlphaFoldDB" id="A0A382D116"/>
<dbReference type="InterPro" id="IPR055170">
    <property type="entry name" value="GFO_IDH_MocA-like_dom"/>
</dbReference>
<evidence type="ECO:0000256" key="1">
    <source>
        <dbReference type="ARBA" id="ARBA00023002"/>
    </source>
</evidence>
<evidence type="ECO:0000259" key="3">
    <source>
        <dbReference type="Pfam" id="PF01408"/>
    </source>
</evidence>
<dbReference type="GO" id="GO:0000166">
    <property type="term" value="F:nucleotide binding"/>
    <property type="evidence" value="ECO:0007669"/>
    <property type="project" value="InterPro"/>
</dbReference>
<accession>A0A382D116</accession>
<dbReference type="PANTHER" id="PTHR43818:SF11">
    <property type="entry name" value="BCDNA.GH03377"/>
    <property type="match status" value="1"/>
</dbReference>
<sequence length="390" mass="43333">MKTYRVAILGCRSRGTCAGRVYHAHPRTEVVGLCDLLEDRLHALGDELQVDARFADLDEMIRQTHPDIVAIPTAPSLHAPLALRVLEHGVHIDVEKPMAMDLVEADAVAAKADEKGVQIAVHHQWRVHPWAQAITRAFDAGKIGDLRYIYASGKGYYGGFGLMEIGTHLLTQMIKFGGPCQSVTAHATTRGRPITPRDVLPAPRGNGTIAGDRVSASLQFGNGVTGTLLQHGFDKLNLDAHVVELYGTEGRLLWHPHAAWWLPTPHVLPVDGKDQWQKLEPLYPDSFETAMNGMDGGQMMEGDYWFVEEYVRALDEARPHECSGAEGRHVIEIISGIFESAAYGRRIDLPQVDREHPLLRWRREAGLGDPESMPTVDAEWHEEEQRRLGA</sequence>
<evidence type="ECO:0000313" key="5">
    <source>
        <dbReference type="EMBL" id="SVB31411.1"/>
    </source>
</evidence>
<dbReference type="Gene3D" id="3.30.360.10">
    <property type="entry name" value="Dihydrodipicolinate Reductase, domain 2"/>
    <property type="match status" value="1"/>
</dbReference>
<evidence type="ECO:0000256" key="2">
    <source>
        <dbReference type="SAM" id="MobiDB-lite"/>
    </source>
</evidence>
<protein>
    <recommendedName>
        <fullName evidence="6">Gfo/Idh/MocA-like oxidoreductase N-terminal domain-containing protein</fullName>
    </recommendedName>
</protein>
<evidence type="ECO:0008006" key="6">
    <source>
        <dbReference type="Google" id="ProtNLM"/>
    </source>
</evidence>
<dbReference type="PANTHER" id="PTHR43818">
    <property type="entry name" value="BCDNA.GH03377"/>
    <property type="match status" value="1"/>
</dbReference>
<dbReference type="InterPro" id="IPR000683">
    <property type="entry name" value="Gfo/Idh/MocA-like_OxRdtase_N"/>
</dbReference>
<dbReference type="Gene3D" id="3.40.50.720">
    <property type="entry name" value="NAD(P)-binding Rossmann-like Domain"/>
    <property type="match status" value="1"/>
</dbReference>
<feature type="domain" description="Gfo/Idh/MocA-like oxidoreductase N-terminal" evidence="3">
    <location>
        <begin position="5"/>
        <end position="123"/>
    </location>
</feature>
<dbReference type="InterPro" id="IPR036291">
    <property type="entry name" value="NAD(P)-bd_dom_sf"/>
</dbReference>
<evidence type="ECO:0000259" key="4">
    <source>
        <dbReference type="Pfam" id="PF22725"/>
    </source>
</evidence>
<dbReference type="GO" id="GO:0016491">
    <property type="term" value="F:oxidoreductase activity"/>
    <property type="evidence" value="ECO:0007669"/>
    <property type="project" value="UniProtKB-KW"/>
</dbReference>
<reference evidence="5" key="1">
    <citation type="submission" date="2018-05" db="EMBL/GenBank/DDBJ databases">
        <authorList>
            <person name="Lanie J.A."/>
            <person name="Ng W.-L."/>
            <person name="Kazmierczak K.M."/>
            <person name="Andrzejewski T.M."/>
            <person name="Davidsen T.M."/>
            <person name="Wayne K.J."/>
            <person name="Tettelin H."/>
            <person name="Glass J.I."/>
            <person name="Rusch D."/>
            <person name="Podicherti R."/>
            <person name="Tsui H.-C.T."/>
            <person name="Winkler M.E."/>
        </authorList>
    </citation>
    <scope>NUCLEOTIDE SEQUENCE</scope>
</reference>
<keyword evidence="1" id="KW-0560">Oxidoreductase</keyword>
<dbReference type="InterPro" id="IPR050463">
    <property type="entry name" value="Gfo/Idh/MocA_oxidrdct_glycsds"/>
</dbReference>
<dbReference type="Pfam" id="PF22725">
    <property type="entry name" value="GFO_IDH_MocA_C3"/>
    <property type="match status" value="1"/>
</dbReference>
<name>A0A382D116_9ZZZZ</name>
<organism evidence="5">
    <name type="scientific">marine metagenome</name>
    <dbReference type="NCBI Taxonomy" id="408172"/>
    <lineage>
        <taxon>unclassified sequences</taxon>
        <taxon>metagenomes</taxon>
        <taxon>ecological metagenomes</taxon>
    </lineage>
</organism>